<dbReference type="EMBL" id="MTKT01002011">
    <property type="protein sequence ID" value="OWM82543.1"/>
    <property type="molecule type" value="Genomic_DNA"/>
</dbReference>
<dbReference type="InterPro" id="IPR027443">
    <property type="entry name" value="IPNS-like_sf"/>
</dbReference>
<comment type="caution">
    <text evidence="2">The sequence shown here is derived from an EMBL/GenBank/DDBJ whole genome shotgun (WGS) entry which is preliminary data.</text>
</comment>
<protein>
    <recommendedName>
        <fullName evidence="1">Isopenicillin N synthase-like Fe(2+) 2OG dioxygenase domain-containing protein</fullName>
    </recommendedName>
</protein>
<dbReference type="InterPro" id="IPR044861">
    <property type="entry name" value="IPNS-like_FE2OG_OXY"/>
</dbReference>
<dbReference type="Pfam" id="PF03171">
    <property type="entry name" value="2OG-FeII_Oxy"/>
    <property type="match status" value="1"/>
</dbReference>
<accession>A0A218XC78</accession>
<dbReference type="SUPFAM" id="SSF51197">
    <property type="entry name" value="Clavaminate synthase-like"/>
    <property type="match status" value="1"/>
</dbReference>
<feature type="domain" description="Isopenicillin N synthase-like Fe(2+) 2OG dioxygenase" evidence="1">
    <location>
        <begin position="1"/>
        <end position="33"/>
    </location>
</feature>
<evidence type="ECO:0000313" key="3">
    <source>
        <dbReference type="Proteomes" id="UP000197138"/>
    </source>
</evidence>
<dbReference type="Proteomes" id="UP000197138">
    <property type="component" value="Unassembled WGS sequence"/>
</dbReference>
<dbReference type="AlphaFoldDB" id="A0A218XC78"/>
<sequence length="79" mass="8958">MQIVSNGEYKSVQHQVLANNMKKTRISIVVFFNLAKWKESDGYQPLPKQVSLDRPAIYRDFTNHQARVSGEGALGSNSY</sequence>
<name>A0A218XC78_PUNGR</name>
<organism evidence="2 3">
    <name type="scientific">Punica granatum</name>
    <name type="common">Pomegranate</name>
    <dbReference type="NCBI Taxonomy" id="22663"/>
    <lineage>
        <taxon>Eukaryota</taxon>
        <taxon>Viridiplantae</taxon>
        <taxon>Streptophyta</taxon>
        <taxon>Embryophyta</taxon>
        <taxon>Tracheophyta</taxon>
        <taxon>Spermatophyta</taxon>
        <taxon>Magnoliopsida</taxon>
        <taxon>eudicotyledons</taxon>
        <taxon>Gunneridae</taxon>
        <taxon>Pentapetalae</taxon>
        <taxon>rosids</taxon>
        <taxon>malvids</taxon>
        <taxon>Myrtales</taxon>
        <taxon>Lythraceae</taxon>
        <taxon>Punica</taxon>
    </lineage>
</organism>
<reference evidence="3" key="1">
    <citation type="journal article" date="2017" name="Plant J.">
        <title>The pomegranate (Punica granatum L.) genome and the genomics of punicalagin biosynthesis.</title>
        <authorList>
            <person name="Qin G."/>
            <person name="Xu C."/>
            <person name="Ming R."/>
            <person name="Tang H."/>
            <person name="Guyot R."/>
            <person name="Kramer E.M."/>
            <person name="Hu Y."/>
            <person name="Yi X."/>
            <person name="Qi Y."/>
            <person name="Xu X."/>
            <person name="Gao Z."/>
            <person name="Pan H."/>
            <person name="Jian J."/>
            <person name="Tian Y."/>
            <person name="Yue Z."/>
            <person name="Xu Y."/>
        </authorList>
    </citation>
    <scope>NUCLEOTIDE SEQUENCE [LARGE SCALE GENOMIC DNA]</scope>
    <source>
        <strain evidence="3">cv. Dabenzi</strain>
    </source>
</reference>
<dbReference type="Gene3D" id="2.60.120.330">
    <property type="entry name" value="B-lactam Antibiotic, Isopenicillin N Synthase, Chain"/>
    <property type="match status" value="1"/>
</dbReference>
<evidence type="ECO:0000313" key="2">
    <source>
        <dbReference type="EMBL" id="OWM82543.1"/>
    </source>
</evidence>
<proteinExistence type="predicted"/>
<evidence type="ECO:0000259" key="1">
    <source>
        <dbReference type="Pfam" id="PF03171"/>
    </source>
</evidence>
<gene>
    <name evidence="2" type="ORF">CDL15_Pgr002118</name>
</gene>